<comment type="similarity">
    <text evidence="1">Belongs to the TPP enzyme family.</text>
</comment>
<evidence type="ECO:0000256" key="2">
    <source>
        <dbReference type="SAM" id="MobiDB-lite"/>
    </source>
</evidence>
<dbReference type="SUPFAM" id="SSF52518">
    <property type="entry name" value="Thiamin diphosphate-binding fold (THDP-binding)"/>
    <property type="match status" value="1"/>
</dbReference>
<dbReference type="InterPro" id="IPR045229">
    <property type="entry name" value="TPP_enz"/>
</dbReference>
<dbReference type="GO" id="GO:0003984">
    <property type="term" value="F:acetolactate synthase activity"/>
    <property type="evidence" value="ECO:0007669"/>
    <property type="project" value="TreeGrafter"/>
</dbReference>
<feature type="region of interest" description="Disordered" evidence="2">
    <location>
        <begin position="301"/>
        <end position="345"/>
    </location>
</feature>
<feature type="region of interest" description="Disordered" evidence="2">
    <location>
        <begin position="73"/>
        <end position="135"/>
    </location>
</feature>
<dbReference type="Gene3D" id="3.40.50.1220">
    <property type="entry name" value="TPP-binding domain"/>
    <property type="match status" value="2"/>
</dbReference>
<sequence length="443" mass="48463">MLALQKGLLRPFFLPPSKSLLLFTMASPAASAAMLITRNKKTLAVPKPSSSSSFVPPPHVPIARRAQALLHRAGGGPGAQRGVGRVRVPGQRLRGDPPGPDSLPLPSPTTFSATSRARPSPPTSRGFSKRPSSRALRRRRLLLHVPPALRLRLPHWHPLANTLTGLGSYPTDGGLSLGMLRVHGHNSDLLLAFGVRFDDRATGRLESFAATAGLHRELNFSSRLKELDEQKQAFPLSYRTSGDEIAPQRAIQVLDELTGGEVIVSTGVGQHQMWAAQYYNCRRPRQWLSSAGLGAIGFGLPAARGRSGGGKPGSDRGRHRRGRELPHERSGAGDDSRGEPPGEAMILNNQHSGMVVYWEDMFSSFGFSSFSYQSRPKVGQTTLLQSSGSEEKFYTGWRPTICKGYSLVRNEAVGRGSKWSWWARLSSSETIVHGRWLLHYDYS</sequence>
<name>A0A6V7P1I7_ANACO</name>
<reference evidence="4" key="1">
    <citation type="submission" date="2020-07" db="EMBL/GenBank/DDBJ databases">
        <authorList>
            <person name="Lin J."/>
        </authorList>
    </citation>
    <scope>NUCLEOTIDE SEQUENCE</scope>
</reference>
<dbReference type="GO" id="GO:0009097">
    <property type="term" value="P:isoleucine biosynthetic process"/>
    <property type="evidence" value="ECO:0007669"/>
    <property type="project" value="TreeGrafter"/>
</dbReference>
<evidence type="ECO:0000259" key="3">
    <source>
        <dbReference type="Pfam" id="PF02775"/>
    </source>
</evidence>
<feature type="compositionally biased region" description="Basic and acidic residues" evidence="2">
    <location>
        <begin position="323"/>
        <end position="340"/>
    </location>
</feature>
<dbReference type="Pfam" id="PF02775">
    <property type="entry name" value="TPP_enzyme_C"/>
    <property type="match status" value="1"/>
</dbReference>
<feature type="compositionally biased region" description="Pro residues" evidence="2">
    <location>
        <begin position="97"/>
        <end position="107"/>
    </location>
</feature>
<gene>
    <name evidence="4" type="ORF">CB5_LOCUS7906</name>
</gene>
<proteinExistence type="inferred from homology"/>
<dbReference type="GO" id="GO:0030976">
    <property type="term" value="F:thiamine pyrophosphate binding"/>
    <property type="evidence" value="ECO:0007669"/>
    <property type="project" value="InterPro"/>
</dbReference>
<feature type="domain" description="Thiamine pyrophosphate enzyme TPP-binding" evidence="3">
    <location>
        <begin position="267"/>
        <end position="305"/>
    </location>
</feature>
<feature type="compositionally biased region" description="Low complexity" evidence="2">
    <location>
        <begin position="82"/>
        <end position="92"/>
    </location>
</feature>
<organism evidence="4">
    <name type="scientific">Ananas comosus var. bracteatus</name>
    <name type="common">red pineapple</name>
    <dbReference type="NCBI Taxonomy" id="296719"/>
    <lineage>
        <taxon>Eukaryota</taxon>
        <taxon>Viridiplantae</taxon>
        <taxon>Streptophyta</taxon>
        <taxon>Embryophyta</taxon>
        <taxon>Tracheophyta</taxon>
        <taxon>Spermatophyta</taxon>
        <taxon>Magnoliopsida</taxon>
        <taxon>Liliopsida</taxon>
        <taxon>Poales</taxon>
        <taxon>Bromeliaceae</taxon>
        <taxon>Bromelioideae</taxon>
        <taxon>Ananas</taxon>
    </lineage>
</organism>
<dbReference type="GO" id="GO:0005948">
    <property type="term" value="C:acetolactate synthase complex"/>
    <property type="evidence" value="ECO:0007669"/>
    <property type="project" value="TreeGrafter"/>
</dbReference>
<dbReference type="InterPro" id="IPR029061">
    <property type="entry name" value="THDP-binding"/>
</dbReference>
<dbReference type="PANTHER" id="PTHR18968">
    <property type="entry name" value="THIAMINE PYROPHOSPHATE ENZYMES"/>
    <property type="match status" value="1"/>
</dbReference>
<dbReference type="InterPro" id="IPR011766">
    <property type="entry name" value="TPP_enzyme_TPP-bd"/>
</dbReference>
<dbReference type="SUPFAM" id="SSF52467">
    <property type="entry name" value="DHS-like NAD/FAD-binding domain"/>
    <property type="match status" value="1"/>
</dbReference>
<dbReference type="Gene3D" id="3.40.50.970">
    <property type="match status" value="1"/>
</dbReference>
<dbReference type="AlphaFoldDB" id="A0A6V7P1I7"/>
<dbReference type="GO" id="GO:0009099">
    <property type="term" value="P:L-valine biosynthetic process"/>
    <property type="evidence" value="ECO:0007669"/>
    <property type="project" value="TreeGrafter"/>
</dbReference>
<evidence type="ECO:0000313" key="4">
    <source>
        <dbReference type="EMBL" id="CAD1824695.1"/>
    </source>
</evidence>
<dbReference type="InterPro" id="IPR029035">
    <property type="entry name" value="DHS-like_NAD/FAD-binding_dom"/>
</dbReference>
<evidence type="ECO:0000256" key="1">
    <source>
        <dbReference type="ARBA" id="ARBA00007812"/>
    </source>
</evidence>
<dbReference type="GO" id="GO:0050660">
    <property type="term" value="F:flavin adenine dinucleotide binding"/>
    <property type="evidence" value="ECO:0007669"/>
    <property type="project" value="TreeGrafter"/>
</dbReference>
<accession>A0A6V7P1I7</accession>
<dbReference type="EMBL" id="LR862144">
    <property type="protein sequence ID" value="CAD1824695.1"/>
    <property type="molecule type" value="Genomic_DNA"/>
</dbReference>
<protein>
    <recommendedName>
        <fullName evidence="3">Thiamine pyrophosphate enzyme TPP-binding domain-containing protein</fullName>
    </recommendedName>
</protein>
<dbReference type="PANTHER" id="PTHR18968:SF13">
    <property type="entry name" value="ACETOLACTATE SYNTHASE CATALYTIC SUBUNIT, MITOCHONDRIAL"/>
    <property type="match status" value="1"/>
</dbReference>